<keyword evidence="4" id="KW-0597">Phosphoprotein</keyword>
<dbReference type="InterPro" id="IPR018060">
    <property type="entry name" value="HTH_AraC"/>
</dbReference>
<feature type="domain" description="Response regulatory" evidence="6">
    <location>
        <begin position="2"/>
        <end position="119"/>
    </location>
</feature>
<dbReference type="Gene3D" id="3.40.50.2300">
    <property type="match status" value="1"/>
</dbReference>
<name>A0A494XXS9_9BACL</name>
<keyword evidence="2" id="KW-0238">DNA-binding</keyword>
<dbReference type="SUPFAM" id="SSF46689">
    <property type="entry name" value="Homeodomain-like"/>
    <property type="match status" value="2"/>
</dbReference>
<evidence type="ECO:0000259" key="5">
    <source>
        <dbReference type="PROSITE" id="PS01124"/>
    </source>
</evidence>
<dbReference type="OrthoDB" id="2546565at2"/>
<dbReference type="InterPro" id="IPR001789">
    <property type="entry name" value="Sig_transdc_resp-reg_receiver"/>
</dbReference>
<dbReference type="SMART" id="SM00342">
    <property type="entry name" value="HTH_ARAC"/>
    <property type="match status" value="1"/>
</dbReference>
<organism evidence="7 8">
    <name type="scientific">Cohnella endophytica</name>
    <dbReference type="NCBI Taxonomy" id="2419778"/>
    <lineage>
        <taxon>Bacteria</taxon>
        <taxon>Bacillati</taxon>
        <taxon>Bacillota</taxon>
        <taxon>Bacilli</taxon>
        <taxon>Bacillales</taxon>
        <taxon>Paenibacillaceae</taxon>
        <taxon>Cohnella</taxon>
    </lineage>
</organism>
<dbReference type="PROSITE" id="PS50110">
    <property type="entry name" value="RESPONSE_REGULATORY"/>
    <property type="match status" value="1"/>
</dbReference>
<gene>
    <name evidence="7" type="ORF">D7Z26_10535</name>
</gene>
<dbReference type="Proteomes" id="UP000282076">
    <property type="component" value="Unassembled WGS sequence"/>
</dbReference>
<evidence type="ECO:0000256" key="3">
    <source>
        <dbReference type="ARBA" id="ARBA00023163"/>
    </source>
</evidence>
<evidence type="ECO:0000256" key="2">
    <source>
        <dbReference type="ARBA" id="ARBA00023125"/>
    </source>
</evidence>
<proteinExistence type="predicted"/>
<keyword evidence="8" id="KW-1185">Reference proteome</keyword>
<dbReference type="Gene3D" id="1.10.10.60">
    <property type="entry name" value="Homeodomain-like"/>
    <property type="match status" value="2"/>
</dbReference>
<keyword evidence="3" id="KW-0804">Transcription</keyword>
<dbReference type="PANTHER" id="PTHR43280:SF2">
    <property type="entry name" value="HTH-TYPE TRANSCRIPTIONAL REGULATOR EXSA"/>
    <property type="match status" value="1"/>
</dbReference>
<dbReference type="PANTHER" id="PTHR43280">
    <property type="entry name" value="ARAC-FAMILY TRANSCRIPTIONAL REGULATOR"/>
    <property type="match status" value="1"/>
</dbReference>
<evidence type="ECO:0000259" key="6">
    <source>
        <dbReference type="PROSITE" id="PS50110"/>
    </source>
</evidence>
<accession>A0A494XXS9</accession>
<evidence type="ECO:0000256" key="4">
    <source>
        <dbReference type="PROSITE-ProRule" id="PRU00169"/>
    </source>
</evidence>
<evidence type="ECO:0000313" key="8">
    <source>
        <dbReference type="Proteomes" id="UP000282076"/>
    </source>
</evidence>
<dbReference type="Pfam" id="PF00072">
    <property type="entry name" value="Response_reg"/>
    <property type="match status" value="1"/>
</dbReference>
<dbReference type="CDD" id="cd17536">
    <property type="entry name" value="REC_YesN-like"/>
    <property type="match status" value="1"/>
</dbReference>
<dbReference type="SUPFAM" id="SSF52172">
    <property type="entry name" value="CheY-like"/>
    <property type="match status" value="1"/>
</dbReference>
<dbReference type="SMART" id="SM00448">
    <property type="entry name" value="REC"/>
    <property type="match status" value="1"/>
</dbReference>
<dbReference type="GO" id="GO:0043565">
    <property type="term" value="F:sequence-specific DNA binding"/>
    <property type="evidence" value="ECO:0007669"/>
    <property type="project" value="InterPro"/>
</dbReference>
<sequence length="499" mass="56827">MNVLLADDERLVRSSLRSMLEELNVPIRIVGEAQNGEQMLEMVRAHSPDLIFVDIRMPKLDGLEAIRRGKLITPDASWVILTGFSEFKYAQDALRLGASNYLLKPAEPEELEKCVLKAMKEQHKTSDYLNYEFEHWMSAQLRSSGSENGIVDDGAYKGYKFASLTLIPHVSESKSEWTESLQKLAYEIQESISKQTGFKDSRSGIASLRGDALTCFWAFPLSDSRDEERLTAILERQTVSILSRFGELPVHLLQTGLCNDSATLLREMDELRALSPLRVFFPFRSSCIRIEDLRRQSVSPHARDVADQLIQLSELYHRKDYVGYLQKIASLKKIKSSALFEDRNCFKHACRFIAASIGSEEQEALSADHWYHALQRHGDAMLSAPDGAGPPERTDIVQRVMDYVDKHYMDEIAIGSLAGELNVTPNYLSTLFHKRNGVTFVKYLTNTRMLKAKELLVMKPDLKVQEVAQAVGYFSSRHFTKLFLEHFKCYPSDIRERNG</sequence>
<dbReference type="InterPro" id="IPR011006">
    <property type="entry name" value="CheY-like_superfamily"/>
</dbReference>
<evidence type="ECO:0000313" key="7">
    <source>
        <dbReference type="EMBL" id="RKP53829.1"/>
    </source>
</evidence>
<dbReference type="InterPro" id="IPR009057">
    <property type="entry name" value="Homeodomain-like_sf"/>
</dbReference>
<evidence type="ECO:0000256" key="1">
    <source>
        <dbReference type="ARBA" id="ARBA00023015"/>
    </source>
</evidence>
<dbReference type="GO" id="GO:0000160">
    <property type="term" value="P:phosphorelay signal transduction system"/>
    <property type="evidence" value="ECO:0007669"/>
    <property type="project" value="InterPro"/>
</dbReference>
<dbReference type="PROSITE" id="PS01124">
    <property type="entry name" value="HTH_ARAC_FAMILY_2"/>
    <property type="match status" value="1"/>
</dbReference>
<protein>
    <submittedName>
        <fullName evidence="7">Response regulator</fullName>
    </submittedName>
</protein>
<reference evidence="7 8" key="1">
    <citation type="submission" date="2018-10" db="EMBL/GenBank/DDBJ databases">
        <title>Cohnella sp. M2MS4P-1, whole genome shotgun sequence.</title>
        <authorList>
            <person name="Tuo L."/>
        </authorList>
    </citation>
    <scope>NUCLEOTIDE SEQUENCE [LARGE SCALE GENOMIC DNA]</scope>
    <source>
        <strain evidence="7 8">M2MS4P-1</strain>
    </source>
</reference>
<comment type="caution">
    <text evidence="7">The sequence shown here is derived from an EMBL/GenBank/DDBJ whole genome shotgun (WGS) entry which is preliminary data.</text>
</comment>
<dbReference type="EMBL" id="RBZM01000005">
    <property type="protein sequence ID" value="RKP53829.1"/>
    <property type="molecule type" value="Genomic_DNA"/>
</dbReference>
<dbReference type="RefSeq" id="WP_120976644.1">
    <property type="nucleotide sequence ID" value="NZ_RBZM01000005.1"/>
</dbReference>
<keyword evidence="1" id="KW-0805">Transcription regulation</keyword>
<dbReference type="GO" id="GO:0003700">
    <property type="term" value="F:DNA-binding transcription factor activity"/>
    <property type="evidence" value="ECO:0007669"/>
    <property type="project" value="InterPro"/>
</dbReference>
<feature type="domain" description="HTH araC/xylS-type" evidence="5">
    <location>
        <begin position="398"/>
        <end position="497"/>
    </location>
</feature>
<dbReference type="AlphaFoldDB" id="A0A494XXS9"/>
<dbReference type="Pfam" id="PF12833">
    <property type="entry name" value="HTH_18"/>
    <property type="match status" value="1"/>
</dbReference>
<feature type="modified residue" description="4-aspartylphosphate" evidence="4">
    <location>
        <position position="54"/>
    </location>
</feature>